<gene>
    <name evidence="3" type="ORF">JQN84_27545</name>
</gene>
<evidence type="ECO:0000313" key="3">
    <source>
        <dbReference type="EMBL" id="MBM7086287.1"/>
    </source>
</evidence>
<dbReference type="Pfam" id="PF01613">
    <property type="entry name" value="Flavin_Reduct"/>
    <property type="match status" value="1"/>
</dbReference>
<protein>
    <submittedName>
        <fullName evidence="3">Flavin reductase family protein</fullName>
    </submittedName>
</protein>
<name>A0ABS2JIE0_9ACTN</name>
<accession>A0ABS2JIE0</accession>
<dbReference type="InterPro" id="IPR002563">
    <property type="entry name" value="Flavin_Rdtase-like_dom"/>
</dbReference>
<evidence type="ECO:0000259" key="2">
    <source>
        <dbReference type="SMART" id="SM00903"/>
    </source>
</evidence>
<dbReference type="SUPFAM" id="SSF50475">
    <property type="entry name" value="FMN-binding split barrel"/>
    <property type="match status" value="1"/>
</dbReference>
<dbReference type="PANTHER" id="PTHR30466:SF1">
    <property type="entry name" value="FMN REDUCTASE (NADH) RUTF"/>
    <property type="match status" value="1"/>
</dbReference>
<reference evidence="3 4" key="1">
    <citation type="submission" date="2021-02" db="EMBL/GenBank/DDBJ databases">
        <authorList>
            <person name="Lee D.-H."/>
        </authorList>
    </citation>
    <scope>NUCLEOTIDE SEQUENCE [LARGE SCALE GENOMIC DNA]</scope>
    <source>
        <strain evidence="3 4">MMS20-R2-29</strain>
    </source>
</reference>
<keyword evidence="1" id="KW-0560">Oxidoreductase</keyword>
<dbReference type="Proteomes" id="UP000809587">
    <property type="component" value="Unassembled WGS sequence"/>
</dbReference>
<keyword evidence="4" id="KW-1185">Reference proteome</keyword>
<evidence type="ECO:0000256" key="1">
    <source>
        <dbReference type="ARBA" id="ARBA00023002"/>
    </source>
</evidence>
<feature type="domain" description="Flavin reductase like" evidence="2">
    <location>
        <begin position="9"/>
        <end position="156"/>
    </location>
</feature>
<dbReference type="EMBL" id="JAFEUO010000009">
    <property type="protein sequence ID" value="MBM7086287.1"/>
    <property type="molecule type" value="Genomic_DNA"/>
</dbReference>
<dbReference type="InterPro" id="IPR050268">
    <property type="entry name" value="NADH-dep_flavin_reductase"/>
</dbReference>
<comment type="caution">
    <text evidence="3">The sequence shown here is derived from an EMBL/GenBank/DDBJ whole genome shotgun (WGS) entry which is preliminary data.</text>
</comment>
<dbReference type="InterPro" id="IPR012349">
    <property type="entry name" value="Split_barrel_FMN-bd"/>
</dbReference>
<dbReference type="SMART" id="SM00903">
    <property type="entry name" value="Flavin_Reduct"/>
    <property type="match status" value="1"/>
</dbReference>
<dbReference type="Gene3D" id="2.30.110.10">
    <property type="entry name" value="Electron Transport, Fmn-binding Protein, Chain A"/>
    <property type="match status" value="1"/>
</dbReference>
<dbReference type="PANTHER" id="PTHR30466">
    <property type="entry name" value="FLAVIN REDUCTASE"/>
    <property type="match status" value="1"/>
</dbReference>
<organism evidence="3 4">
    <name type="scientific">Micromonospora humidisoli</name>
    <dbReference type="NCBI Taxonomy" id="2807622"/>
    <lineage>
        <taxon>Bacteria</taxon>
        <taxon>Bacillati</taxon>
        <taxon>Actinomycetota</taxon>
        <taxon>Actinomycetes</taxon>
        <taxon>Micromonosporales</taxon>
        <taxon>Micromonosporaceae</taxon>
        <taxon>Micromonospora</taxon>
    </lineage>
</organism>
<sequence>MHRSLREVMARFATGVTVVTVGGDNLHAMTANAVASVSLDPPQILCCVAHSAVMHKAISAAEHFAVSVLGADQEHLARHFADRRRPLGAAQFEKLPHRPGPASGAPLISGALAWLECRLFEAHDSGDHTIFVGSVIGAEIGHDGAGLLFFGGAFHSIGSTSTAATTDNRSHTLQ</sequence>
<evidence type="ECO:0000313" key="4">
    <source>
        <dbReference type="Proteomes" id="UP000809587"/>
    </source>
</evidence>
<proteinExistence type="predicted"/>